<reference evidence="7" key="2">
    <citation type="submission" date="2019-06" db="EMBL/GenBank/DDBJ databases">
        <title>Genomics analysis of Aphanomyces spp. identifies a new class of oomycete effector associated with host adaptation.</title>
        <authorList>
            <person name="Gaulin E."/>
        </authorList>
    </citation>
    <scope>NUCLEOTIDE SEQUENCE</scope>
    <source>
        <strain evidence="7">CBS 578.67</strain>
    </source>
</reference>
<dbReference type="AlphaFoldDB" id="A0A485KY31"/>
<dbReference type="InterPro" id="IPR000387">
    <property type="entry name" value="Tyr_Pase_dom"/>
</dbReference>
<protein>
    <recommendedName>
        <fullName evidence="2">protein-serine/threonine phosphatase</fullName>
        <ecNumber evidence="2">3.1.3.16</ecNumber>
    </recommendedName>
</protein>
<proteinExistence type="inferred from homology"/>
<dbReference type="PROSITE" id="PS00383">
    <property type="entry name" value="TYR_PHOSPHATASE_1"/>
    <property type="match status" value="1"/>
</dbReference>
<evidence type="ECO:0000259" key="6">
    <source>
        <dbReference type="PROSITE" id="PS50056"/>
    </source>
</evidence>
<dbReference type="PRINTS" id="PR01908">
    <property type="entry name" value="ADSPHPHTASE"/>
</dbReference>
<dbReference type="InterPro" id="IPR020422">
    <property type="entry name" value="TYR_PHOSPHATASE_DUAL_dom"/>
</dbReference>
<keyword evidence="3" id="KW-0378">Hydrolase</keyword>
<dbReference type="InterPro" id="IPR016130">
    <property type="entry name" value="Tyr_Pase_AS"/>
</dbReference>
<evidence type="ECO:0000313" key="7">
    <source>
        <dbReference type="EMBL" id="KAF0696153.1"/>
    </source>
</evidence>
<dbReference type="SMART" id="SM00404">
    <property type="entry name" value="PTPc_motif"/>
    <property type="match status" value="1"/>
</dbReference>
<reference evidence="8 9" key="1">
    <citation type="submission" date="2019-03" db="EMBL/GenBank/DDBJ databases">
        <authorList>
            <person name="Gaulin E."/>
            <person name="Dumas B."/>
        </authorList>
    </citation>
    <scope>NUCLEOTIDE SEQUENCE [LARGE SCALE GENOMIC DNA]</scope>
    <source>
        <strain evidence="8">CBS 568.67</strain>
    </source>
</reference>
<dbReference type="PANTHER" id="PTHR45961:SF6">
    <property type="entry name" value="IP21249P"/>
    <property type="match status" value="1"/>
</dbReference>
<dbReference type="InterPro" id="IPR000340">
    <property type="entry name" value="Dual-sp_phosphatase_cat-dom"/>
</dbReference>
<dbReference type="GO" id="GO:0017017">
    <property type="term" value="F:MAP kinase tyrosine/serine/threonine phosphatase activity"/>
    <property type="evidence" value="ECO:0007669"/>
    <property type="project" value="InterPro"/>
</dbReference>
<dbReference type="Proteomes" id="UP000332933">
    <property type="component" value="Unassembled WGS sequence"/>
</dbReference>
<accession>A0A485KY31</accession>
<dbReference type="Pfam" id="PF00782">
    <property type="entry name" value="DSPc"/>
    <property type="match status" value="1"/>
</dbReference>
<dbReference type="OrthoDB" id="10252009at2759"/>
<evidence type="ECO:0000256" key="2">
    <source>
        <dbReference type="ARBA" id="ARBA00013081"/>
    </source>
</evidence>
<dbReference type="PRINTS" id="PR01910">
    <property type="entry name" value="ADSPHPHTASEB"/>
</dbReference>
<dbReference type="PROSITE" id="PS50054">
    <property type="entry name" value="TYR_PHOSPHATASE_DUAL"/>
    <property type="match status" value="1"/>
</dbReference>
<dbReference type="PROSITE" id="PS50056">
    <property type="entry name" value="TYR_PHOSPHATASE_2"/>
    <property type="match status" value="1"/>
</dbReference>
<keyword evidence="4" id="KW-0904">Protein phosphatase</keyword>
<gene>
    <name evidence="8" type="primary">Aste57867_13069</name>
    <name evidence="7" type="ORF">As57867_013021</name>
    <name evidence="8" type="ORF">ASTE57867_13069</name>
</gene>
<dbReference type="SMART" id="SM00195">
    <property type="entry name" value="DSPc"/>
    <property type="match status" value="1"/>
</dbReference>
<dbReference type="PANTHER" id="PTHR45961">
    <property type="entry name" value="IP21249P"/>
    <property type="match status" value="1"/>
</dbReference>
<dbReference type="InterPro" id="IPR029021">
    <property type="entry name" value="Prot-tyrosine_phosphatase-like"/>
</dbReference>
<dbReference type="SUPFAM" id="SSF52799">
    <property type="entry name" value="(Phosphotyrosine protein) phosphatases II"/>
    <property type="match status" value="1"/>
</dbReference>
<keyword evidence="9" id="KW-1185">Reference proteome</keyword>
<dbReference type="CDD" id="cd14498">
    <property type="entry name" value="DSP"/>
    <property type="match status" value="1"/>
</dbReference>
<evidence type="ECO:0000256" key="4">
    <source>
        <dbReference type="ARBA" id="ARBA00022912"/>
    </source>
</evidence>
<dbReference type="EMBL" id="VJMH01005426">
    <property type="protein sequence ID" value="KAF0696153.1"/>
    <property type="molecule type" value="Genomic_DNA"/>
</dbReference>
<name>A0A485KY31_9STRA</name>
<organism evidence="8 9">
    <name type="scientific">Aphanomyces stellatus</name>
    <dbReference type="NCBI Taxonomy" id="120398"/>
    <lineage>
        <taxon>Eukaryota</taxon>
        <taxon>Sar</taxon>
        <taxon>Stramenopiles</taxon>
        <taxon>Oomycota</taxon>
        <taxon>Saprolegniomycetes</taxon>
        <taxon>Saprolegniales</taxon>
        <taxon>Verrucalvaceae</taxon>
        <taxon>Aphanomyces</taxon>
    </lineage>
</organism>
<feature type="domain" description="Tyrosine specific protein phosphatases" evidence="6">
    <location>
        <begin position="86"/>
        <end position="144"/>
    </location>
</feature>
<dbReference type="GO" id="GO:0004722">
    <property type="term" value="F:protein serine/threonine phosphatase activity"/>
    <property type="evidence" value="ECO:0007669"/>
    <property type="project" value="UniProtKB-EC"/>
</dbReference>
<evidence type="ECO:0000259" key="5">
    <source>
        <dbReference type="PROSITE" id="PS50054"/>
    </source>
</evidence>
<sequence>MALEKMSHKKLRLDGVRSFSVQFNVTKILDGLYVGGRDSVDDSATLKSLGITHVVNCTEDKPTTVDGSIHYLHVPIADDPDVAIERHFDAVFGFIQSARENGKACLVHCSQGMSRSATFVLGYLVARHNMSVLDALQYTRTLRPVISPNVGFMQKLLDLEWHTRHRASLDLNKYRKDRFAAIEELVVDAGPSPADG</sequence>
<evidence type="ECO:0000256" key="3">
    <source>
        <dbReference type="ARBA" id="ARBA00022801"/>
    </source>
</evidence>
<comment type="similarity">
    <text evidence="1">Belongs to the protein-tyrosine phosphatase family. Non-receptor class dual specificity subfamily.</text>
</comment>
<dbReference type="Gene3D" id="3.90.190.10">
    <property type="entry name" value="Protein tyrosine phosphatase superfamily"/>
    <property type="match status" value="1"/>
</dbReference>
<evidence type="ECO:0000256" key="1">
    <source>
        <dbReference type="ARBA" id="ARBA00008601"/>
    </source>
</evidence>
<dbReference type="EMBL" id="CAADRA010005447">
    <property type="protein sequence ID" value="VFT89913.1"/>
    <property type="molecule type" value="Genomic_DNA"/>
</dbReference>
<evidence type="ECO:0000313" key="8">
    <source>
        <dbReference type="EMBL" id="VFT89913.1"/>
    </source>
</evidence>
<feature type="domain" description="Tyrosine-protein phosphatase" evidence="5">
    <location>
        <begin position="24"/>
        <end position="165"/>
    </location>
</feature>
<dbReference type="InterPro" id="IPR003595">
    <property type="entry name" value="Tyr_Pase_cat"/>
</dbReference>
<dbReference type="InterPro" id="IPR052103">
    <property type="entry name" value="Dual_spec_Phospatases"/>
</dbReference>
<dbReference type="EC" id="3.1.3.16" evidence="2"/>
<dbReference type="InterPro" id="IPR020420">
    <property type="entry name" value="Atypical_DUSP_subfamB"/>
</dbReference>
<evidence type="ECO:0000313" key="9">
    <source>
        <dbReference type="Proteomes" id="UP000332933"/>
    </source>
</evidence>